<comment type="caution">
    <text evidence="2">The sequence shown here is derived from an EMBL/GenBank/DDBJ whole genome shotgun (WGS) entry which is preliminary data.</text>
</comment>
<reference evidence="2 3" key="1">
    <citation type="journal article" date="2018" name="BMC Genomics">
        <title>The genome of Naegleria lovaniensis, the basis for a comparative approach to unravel pathogenicity factors of the human pathogenic amoeba N. fowleri.</title>
        <authorList>
            <person name="Liechti N."/>
            <person name="Schurch N."/>
            <person name="Bruggmann R."/>
            <person name="Wittwer M."/>
        </authorList>
    </citation>
    <scope>NUCLEOTIDE SEQUENCE [LARGE SCALE GENOMIC DNA]</scope>
    <source>
        <strain evidence="2 3">ATCC 30569</strain>
    </source>
</reference>
<dbReference type="Proteomes" id="UP000816034">
    <property type="component" value="Unassembled WGS sequence"/>
</dbReference>
<feature type="region of interest" description="Disordered" evidence="1">
    <location>
        <begin position="691"/>
        <end position="730"/>
    </location>
</feature>
<feature type="compositionally biased region" description="Polar residues" evidence="1">
    <location>
        <begin position="721"/>
        <end position="730"/>
    </location>
</feature>
<name>A0AA88KWR2_NAELO</name>
<accession>A0AA88KWR2</accession>
<dbReference type="GeneID" id="68103919"/>
<evidence type="ECO:0000256" key="1">
    <source>
        <dbReference type="SAM" id="MobiDB-lite"/>
    </source>
</evidence>
<dbReference type="AlphaFoldDB" id="A0AA88KWR2"/>
<evidence type="ECO:0000313" key="3">
    <source>
        <dbReference type="Proteomes" id="UP000816034"/>
    </source>
</evidence>
<proteinExistence type="predicted"/>
<dbReference type="EMBL" id="PYSW02000004">
    <property type="protein sequence ID" value="KAG2392740.1"/>
    <property type="molecule type" value="Genomic_DNA"/>
</dbReference>
<feature type="compositionally biased region" description="Acidic residues" evidence="1">
    <location>
        <begin position="691"/>
        <end position="706"/>
    </location>
</feature>
<keyword evidence="3" id="KW-1185">Reference proteome</keyword>
<gene>
    <name evidence="2" type="ORF">C9374_011465</name>
</gene>
<sequence>MCLEFLSNDEKETVKKAFPHLFLLVDQQEVSCNDLRQQLEKDASQVASVVQGCSFLRKLFDNDQQYYRVVKQVSFVLPKATLLQELRIRLIDSPGFGPRFVSNINSLEELLKERQHSQQQFLDQFSTRLSVGSKQDEEVIGPGLTRMDISGSFIHEVNDQKQWQTVIQSLERCVNNERERMCKEMEFEVWGTICGAASFLLSQVEILSNPQKKNYKDIKSVLKKLLLHYMESPLPEPRIQQNHELYIPNRVPKDWQDAVQMKIVQEGDFVVTNNIERKTLSKLVLKELPPPLPITSEHDYEITITFKRNSSSNNMQDNDDVQATISTLPSIPNVFKKLLSVEELKMNTARVAPIFYIVPLDDHLNDHVLRSCSVLQHFASNTDNHNGDRDSTTTCNRDGYYFFLICPNKIWTTFKSKYIQHLKTLFVPILIDTNDTSSTMTHGILLSATILCAVKLQLSVIHIIERNIPKIYEIDNTKEYKPCALGRALNFQELILSQAISIDFDNLENIYRDIRHRAAVKLCLPVQRVFGEFFEQECKKTVEFVQDVRIQLQEIDEACKMNFKKEFMDTISSSNIGKVGMWNGLTSIWGNQKSISCAENFAVALQHSPISTYYIPAFTKTDGIILPVSDEVIFNQSDGHDHENKTIQAIYRGQDTEMTSLKAAMLQHGVGSLLQKAFIYKNKEDDVVENVDERAEEVEEANETGDESLIPSSPKKRKQAPSVSSQRRKK</sequence>
<evidence type="ECO:0000313" key="2">
    <source>
        <dbReference type="EMBL" id="KAG2392740.1"/>
    </source>
</evidence>
<protein>
    <submittedName>
        <fullName evidence="2">Uncharacterized protein</fullName>
    </submittedName>
</protein>
<dbReference type="RefSeq" id="XP_044554634.1">
    <property type="nucleotide sequence ID" value="XM_044687123.1"/>
</dbReference>
<organism evidence="2 3">
    <name type="scientific">Naegleria lovaniensis</name>
    <name type="common">Amoeba</name>
    <dbReference type="NCBI Taxonomy" id="51637"/>
    <lineage>
        <taxon>Eukaryota</taxon>
        <taxon>Discoba</taxon>
        <taxon>Heterolobosea</taxon>
        <taxon>Tetramitia</taxon>
        <taxon>Eutetramitia</taxon>
        <taxon>Vahlkampfiidae</taxon>
        <taxon>Naegleria</taxon>
    </lineage>
</organism>